<name>A0ABY9IIF1_9ACTN</name>
<evidence type="ECO:0000313" key="2">
    <source>
        <dbReference type="Proteomes" id="UP001235744"/>
    </source>
</evidence>
<dbReference type="InterPro" id="IPR007612">
    <property type="entry name" value="LOR"/>
</dbReference>
<keyword evidence="2" id="KW-1185">Reference proteome</keyword>
<gene>
    <name evidence="1" type="ORF">P8A19_06100</name>
</gene>
<sequence length="182" mass="20874">MFQERKDRRHANRAFDHGEGVTRFRMRQKMISIGDDYWIDDESGDHQYKVNGKALRARRTYHIEDREGRRVATVQSRPLRIKDSMAIEDADGQRVAIVKKAVIGPLRDRWRIKQEDGEDLRVVGNILDHEYTIERDGYKVAEVSKKWFRVRDTYGLDVGPGADPATVLAAAVAIDAMAHPGD</sequence>
<accession>A0ABY9IIF1</accession>
<protein>
    <submittedName>
        <fullName evidence="1">LURP-one-related family protein</fullName>
    </submittedName>
</protein>
<dbReference type="Proteomes" id="UP001235744">
    <property type="component" value="Chromosome"/>
</dbReference>
<reference evidence="1 2" key="1">
    <citation type="submission" date="2023-03" db="EMBL/GenBank/DDBJ databases">
        <title>Isolation and description of six Streptomyces strains from soil environments, able to metabolize different microbial glucans.</title>
        <authorList>
            <person name="Widen T."/>
            <person name="Larsbrink J."/>
        </authorList>
    </citation>
    <scope>NUCLEOTIDE SEQUENCE [LARGE SCALE GENOMIC DNA]</scope>
    <source>
        <strain evidence="1 2">Alt2</strain>
    </source>
</reference>
<dbReference type="Pfam" id="PF04525">
    <property type="entry name" value="LOR"/>
    <property type="match status" value="1"/>
</dbReference>
<proteinExistence type="predicted"/>
<organism evidence="1 2">
    <name type="scientific">Streptomyces poriferorum</name>
    <dbReference type="NCBI Taxonomy" id="2798799"/>
    <lineage>
        <taxon>Bacteria</taxon>
        <taxon>Bacillati</taxon>
        <taxon>Actinomycetota</taxon>
        <taxon>Actinomycetes</taxon>
        <taxon>Kitasatosporales</taxon>
        <taxon>Streptomycetaceae</taxon>
        <taxon>Streptomyces</taxon>
    </lineage>
</organism>
<dbReference type="RefSeq" id="WP_219568554.1">
    <property type="nucleotide sequence ID" value="NZ_CP120988.1"/>
</dbReference>
<dbReference type="EMBL" id="CP120988">
    <property type="protein sequence ID" value="WLQ55038.1"/>
    <property type="molecule type" value="Genomic_DNA"/>
</dbReference>
<evidence type="ECO:0000313" key="1">
    <source>
        <dbReference type="EMBL" id="WLQ55038.1"/>
    </source>
</evidence>